<gene>
    <name evidence="1" type="ORF">LCGC14_1161200</name>
</gene>
<comment type="caution">
    <text evidence="1">The sequence shown here is derived from an EMBL/GenBank/DDBJ whole genome shotgun (WGS) entry which is preliminary data.</text>
</comment>
<proteinExistence type="predicted"/>
<feature type="non-terminal residue" evidence="1">
    <location>
        <position position="54"/>
    </location>
</feature>
<evidence type="ECO:0000313" key="1">
    <source>
        <dbReference type="EMBL" id="KKM98109.1"/>
    </source>
</evidence>
<name>A0A0F9LSE1_9ZZZZ</name>
<dbReference type="AlphaFoldDB" id="A0A0F9LSE1"/>
<reference evidence="1" key="1">
    <citation type="journal article" date="2015" name="Nature">
        <title>Complex archaea that bridge the gap between prokaryotes and eukaryotes.</title>
        <authorList>
            <person name="Spang A."/>
            <person name="Saw J.H."/>
            <person name="Jorgensen S.L."/>
            <person name="Zaremba-Niedzwiedzka K."/>
            <person name="Martijn J."/>
            <person name="Lind A.E."/>
            <person name="van Eijk R."/>
            <person name="Schleper C."/>
            <person name="Guy L."/>
            <person name="Ettema T.J."/>
        </authorList>
    </citation>
    <scope>NUCLEOTIDE SEQUENCE</scope>
</reference>
<organism evidence="1">
    <name type="scientific">marine sediment metagenome</name>
    <dbReference type="NCBI Taxonomy" id="412755"/>
    <lineage>
        <taxon>unclassified sequences</taxon>
        <taxon>metagenomes</taxon>
        <taxon>ecological metagenomes</taxon>
    </lineage>
</organism>
<dbReference type="EMBL" id="LAZR01005664">
    <property type="protein sequence ID" value="KKM98109.1"/>
    <property type="molecule type" value="Genomic_DNA"/>
</dbReference>
<sequence>MAIQTPALNSFAAGELSPLLDGRTDLAKYYVGLKTLLNMIAYPTGGATRRGGTK</sequence>
<protein>
    <submittedName>
        <fullName evidence="1">Uncharacterized protein</fullName>
    </submittedName>
</protein>
<accession>A0A0F9LSE1</accession>